<accession>A0ABD6QGI0</accession>
<name>A0ABD6QGI0_MYCFO</name>
<reference evidence="1 2" key="1">
    <citation type="submission" date="2016-07" db="EMBL/GenBank/DDBJ databases">
        <authorList>
            <person name="Sutton G."/>
            <person name="Brinkac L."/>
            <person name="Sanka R."/>
            <person name="Adams M."/>
            <person name="Lau E."/>
            <person name="Kumar A."/>
            <person name="Macaden R."/>
        </authorList>
    </citation>
    <scope>NUCLEOTIDE SEQUENCE [LARGE SCALE GENOMIC DNA]</scope>
    <source>
        <strain evidence="1 2">GA-0871</strain>
    </source>
</reference>
<dbReference type="Proteomes" id="UP000187001">
    <property type="component" value="Unassembled WGS sequence"/>
</dbReference>
<proteinExistence type="predicted"/>
<gene>
    <name evidence="1" type="ORF">A5742_07120</name>
</gene>
<evidence type="ECO:0000313" key="1">
    <source>
        <dbReference type="EMBL" id="OMC38442.1"/>
    </source>
</evidence>
<dbReference type="AlphaFoldDB" id="A0ABD6QGI0"/>
<comment type="caution">
    <text evidence="1">The sequence shown here is derived from an EMBL/GenBank/DDBJ whole genome shotgun (WGS) entry which is preliminary data.</text>
</comment>
<sequence>MAIAMHVVAGTPTTGLWCPKCLLPSVIEVPLGFLTLNGYTSMPSHVFCHDCGAHFCGRCNENPVEVGLICSQCRGGD</sequence>
<organism evidence="1 2">
    <name type="scientific">Mycolicibacterium fortuitum</name>
    <name type="common">Mycobacterium fortuitum</name>
    <dbReference type="NCBI Taxonomy" id="1766"/>
    <lineage>
        <taxon>Bacteria</taxon>
        <taxon>Bacillati</taxon>
        <taxon>Actinomycetota</taxon>
        <taxon>Actinomycetes</taxon>
        <taxon>Mycobacteriales</taxon>
        <taxon>Mycobacteriaceae</taxon>
        <taxon>Mycolicibacterium</taxon>
    </lineage>
</organism>
<dbReference type="EMBL" id="MBER01000123">
    <property type="protein sequence ID" value="OMC38442.1"/>
    <property type="molecule type" value="Genomic_DNA"/>
</dbReference>
<evidence type="ECO:0000313" key="2">
    <source>
        <dbReference type="Proteomes" id="UP000187001"/>
    </source>
</evidence>
<protein>
    <submittedName>
        <fullName evidence="1">Uncharacterized protein</fullName>
    </submittedName>
</protein>